<evidence type="ECO:0000256" key="10">
    <source>
        <dbReference type="RuleBase" id="RU000620"/>
    </source>
</evidence>
<dbReference type="Gene3D" id="4.10.490.10">
    <property type="entry name" value="High potential iron-sulphur protein"/>
    <property type="match status" value="1"/>
</dbReference>
<dbReference type="PROSITE" id="PS51373">
    <property type="entry name" value="HIPIP"/>
    <property type="match status" value="1"/>
</dbReference>
<dbReference type="InterPro" id="IPR036369">
    <property type="entry name" value="HIPIP_sf"/>
</dbReference>
<keyword evidence="7 10" id="KW-0249">Electron transport</keyword>
<keyword evidence="5 10" id="KW-0004">4Fe-4S</keyword>
<name>A0A6G7VEP3_9GAMM</name>
<dbReference type="InterPro" id="IPR000170">
    <property type="entry name" value="High_potential_FeS_prot"/>
</dbReference>
<evidence type="ECO:0000256" key="3">
    <source>
        <dbReference type="ARBA" id="ARBA00015799"/>
    </source>
</evidence>
<dbReference type="InterPro" id="IPR006311">
    <property type="entry name" value="TAT_signal"/>
</dbReference>
<reference evidence="13" key="1">
    <citation type="submission" date="2020-01" db="EMBL/GenBank/DDBJ databases">
        <title>Caldichromatium gen. nov., sp. nov., a thermophilic purple sulfur bacterium member of the family Chromatiaceae isolated from Nakabusa hot spring, Japan.</title>
        <authorList>
            <person name="Saini M.K."/>
            <person name="Hanada S."/>
            <person name="Tank M."/>
        </authorList>
    </citation>
    <scope>NUCLEOTIDE SEQUENCE [LARGE SCALE GENOMIC DNA]</scope>
    <source>
        <strain evidence="13">No.7</strain>
    </source>
</reference>
<dbReference type="RefSeq" id="WP_166271248.1">
    <property type="nucleotide sequence ID" value="NZ_CP048029.1"/>
</dbReference>
<dbReference type="GO" id="GO:0046872">
    <property type="term" value="F:metal ion binding"/>
    <property type="evidence" value="ECO:0007669"/>
    <property type="project" value="UniProtKB-KW"/>
</dbReference>
<organism evidence="12 13">
    <name type="scientific">Caldichromatium japonicum</name>
    <dbReference type="NCBI Taxonomy" id="2699430"/>
    <lineage>
        <taxon>Bacteria</taxon>
        <taxon>Pseudomonadati</taxon>
        <taxon>Pseudomonadota</taxon>
        <taxon>Gammaproteobacteria</taxon>
        <taxon>Chromatiales</taxon>
        <taxon>Chromatiaceae</taxon>
        <taxon>Caldichromatium</taxon>
    </lineage>
</organism>
<evidence type="ECO:0000256" key="9">
    <source>
        <dbReference type="ARBA" id="ARBA00023014"/>
    </source>
</evidence>
<keyword evidence="13" id="KW-1185">Reference proteome</keyword>
<dbReference type="KEGG" id="cjap:GWK36_11420"/>
<protein>
    <recommendedName>
        <fullName evidence="3 10">High-potential iron-sulfur protein</fullName>
        <shortName evidence="10">HiPIP</shortName>
    </recommendedName>
</protein>
<evidence type="ECO:0000256" key="4">
    <source>
        <dbReference type="ARBA" id="ARBA00022448"/>
    </source>
</evidence>
<keyword evidence="8 10" id="KW-0408">Iron</keyword>
<accession>A0A6G7VEP3</accession>
<evidence type="ECO:0000256" key="6">
    <source>
        <dbReference type="ARBA" id="ARBA00022723"/>
    </source>
</evidence>
<keyword evidence="6 10" id="KW-0479">Metal-binding</keyword>
<dbReference type="GO" id="GO:0019646">
    <property type="term" value="P:aerobic electron transport chain"/>
    <property type="evidence" value="ECO:0007669"/>
    <property type="project" value="InterPro"/>
</dbReference>
<proteinExistence type="inferred from homology"/>
<dbReference type="Pfam" id="PF01355">
    <property type="entry name" value="HIPIP"/>
    <property type="match status" value="1"/>
</dbReference>
<dbReference type="Proteomes" id="UP000502699">
    <property type="component" value="Chromosome"/>
</dbReference>
<dbReference type="GO" id="GO:0051539">
    <property type="term" value="F:4 iron, 4 sulfur cluster binding"/>
    <property type="evidence" value="ECO:0007669"/>
    <property type="project" value="UniProtKB-KW"/>
</dbReference>
<comment type="subunit">
    <text evidence="2 10">Homodimer.</text>
</comment>
<evidence type="ECO:0000256" key="8">
    <source>
        <dbReference type="ARBA" id="ARBA00023004"/>
    </source>
</evidence>
<evidence type="ECO:0000313" key="13">
    <source>
        <dbReference type="Proteomes" id="UP000502699"/>
    </source>
</evidence>
<evidence type="ECO:0000256" key="1">
    <source>
        <dbReference type="ARBA" id="ARBA00002137"/>
    </source>
</evidence>
<dbReference type="AlphaFoldDB" id="A0A6G7VEP3"/>
<evidence type="ECO:0000256" key="2">
    <source>
        <dbReference type="ARBA" id="ARBA00011738"/>
    </source>
</evidence>
<evidence type="ECO:0000259" key="11">
    <source>
        <dbReference type="PROSITE" id="PS51373"/>
    </source>
</evidence>
<gene>
    <name evidence="12" type="ORF">GWK36_11420</name>
</gene>
<feature type="domain" description="High potential iron-sulfur proteins family profile" evidence="11">
    <location>
        <begin position="38"/>
        <end position="121"/>
    </location>
</feature>
<keyword evidence="9 10" id="KW-0411">Iron-sulfur</keyword>
<evidence type="ECO:0000256" key="5">
    <source>
        <dbReference type="ARBA" id="ARBA00022485"/>
    </source>
</evidence>
<dbReference type="EMBL" id="CP048029">
    <property type="protein sequence ID" value="QIK38491.1"/>
    <property type="molecule type" value="Genomic_DNA"/>
</dbReference>
<dbReference type="SUPFAM" id="SSF57652">
    <property type="entry name" value="HIPIP (high potential iron protein)"/>
    <property type="match status" value="1"/>
</dbReference>
<dbReference type="PROSITE" id="PS51318">
    <property type="entry name" value="TAT"/>
    <property type="match status" value="1"/>
</dbReference>
<sequence>MSDQPICKSRRDAIKVMLGAAVAVPLINLVGVGAARAAVPANAVTEDDPTAVALKYHRDATKSDRVAAARPGLPPEQQHCANCQFMQPEVAEGDEWKGCQLFPGKLINVNGWCASWTLRAS</sequence>
<comment type="similarity">
    <text evidence="10">Belongs to the high-potential iron-sulfur protein (HiPIP) family.</text>
</comment>
<evidence type="ECO:0000256" key="7">
    <source>
        <dbReference type="ARBA" id="ARBA00022982"/>
    </source>
</evidence>
<evidence type="ECO:0000313" key="12">
    <source>
        <dbReference type="EMBL" id="QIK38491.1"/>
    </source>
</evidence>
<comment type="function">
    <text evidence="1 10">Specific class of high-redox-potential 4Fe-4S ferredoxins. Functions in anaerobic electron transport in most purple and in some other photosynthetic bacteria and in at least one genus (Paracoccus) of halophilic, denitrifying bacteria.</text>
</comment>
<dbReference type="GO" id="GO:0009055">
    <property type="term" value="F:electron transfer activity"/>
    <property type="evidence" value="ECO:0007669"/>
    <property type="project" value="InterPro"/>
</dbReference>
<keyword evidence="4 10" id="KW-0813">Transport</keyword>